<comment type="caution">
    <text evidence="2">The sequence shown here is derived from an EMBL/GenBank/DDBJ whole genome shotgun (WGS) entry which is preliminary data.</text>
</comment>
<dbReference type="InterPro" id="IPR000477">
    <property type="entry name" value="RT_dom"/>
</dbReference>
<dbReference type="AlphaFoldDB" id="A0A438E4Z8"/>
<dbReference type="PANTHER" id="PTHR33116:SF78">
    <property type="entry name" value="OS12G0587133 PROTEIN"/>
    <property type="match status" value="1"/>
</dbReference>
<dbReference type="InterPro" id="IPR043502">
    <property type="entry name" value="DNA/RNA_pol_sf"/>
</dbReference>
<organism evidence="2 3">
    <name type="scientific">Vitis vinifera</name>
    <name type="common">Grape</name>
    <dbReference type="NCBI Taxonomy" id="29760"/>
    <lineage>
        <taxon>Eukaryota</taxon>
        <taxon>Viridiplantae</taxon>
        <taxon>Streptophyta</taxon>
        <taxon>Embryophyta</taxon>
        <taxon>Tracheophyta</taxon>
        <taxon>Spermatophyta</taxon>
        <taxon>Magnoliopsida</taxon>
        <taxon>eudicotyledons</taxon>
        <taxon>Gunneridae</taxon>
        <taxon>Pentapetalae</taxon>
        <taxon>rosids</taxon>
        <taxon>Vitales</taxon>
        <taxon>Vitaceae</taxon>
        <taxon>Viteae</taxon>
        <taxon>Vitis</taxon>
    </lineage>
</organism>
<reference evidence="2 3" key="1">
    <citation type="journal article" date="2018" name="PLoS Genet.">
        <title>Population sequencing reveals clonal diversity and ancestral inbreeding in the grapevine cultivar Chardonnay.</title>
        <authorList>
            <person name="Roach M.J."/>
            <person name="Johnson D.L."/>
            <person name="Bohlmann J."/>
            <person name="van Vuuren H.J."/>
            <person name="Jones S.J."/>
            <person name="Pretorius I.S."/>
            <person name="Schmidt S.A."/>
            <person name="Borneman A.R."/>
        </authorList>
    </citation>
    <scope>NUCLEOTIDE SEQUENCE [LARGE SCALE GENOMIC DNA]</scope>
    <source>
        <strain evidence="3">cv. Chardonnay</strain>
        <tissue evidence="2">Leaf</tissue>
    </source>
</reference>
<evidence type="ECO:0000313" key="3">
    <source>
        <dbReference type="Proteomes" id="UP000288805"/>
    </source>
</evidence>
<dbReference type="Proteomes" id="UP000288805">
    <property type="component" value="Unassembled WGS sequence"/>
</dbReference>
<evidence type="ECO:0000259" key="1">
    <source>
        <dbReference type="Pfam" id="PF00078"/>
    </source>
</evidence>
<dbReference type="EMBL" id="QGNW01001393">
    <property type="protein sequence ID" value="RVW42753.1"/>
    <property type="molecule type" value="Genomic_DNA"/>
</dbReference>
<feature type="domain" description="Reverse transcriptase" evidence="1">
    <location>
        <begin position="144"/>
        <end position="252"/>
    </location>
</feature>
<gene>
    <name evidence="2" type="ORF">CK203_079930</name>
</gene>
<name>A0A438E4Z8_VITVI</name>
<dbReference type="Pfam" id="PF00078">
    <property type="entry name" value="RVT_1"/>
    <property type="match status" value="1"/>
</dbReference>
<dbReference type="SUPFAM" id="SSF56672">
    <property type="entry name" value="DNA/RNA polymerases"/>
    <property type="match status" value="1"/>
</dbReference>
<accession>A0A438E4Z8</accession>
<evidence type="ECO:0000313" key="2">
    <source>
        <dbReference type="EMBL" id="RVW42753.1"/>
    </source>
</evidence>
<sequence length="319" mass="36109">MGNCGFKGYNGWYSGGGLRRGPSPFRFENMWLKVEGFKDLLKAWWEGDNFNGFCNFILVEKLKVVKSKLKEWNKDVFGRVDYMKNLALDQLQFGDAKEKTNRLSLEEIDARREGYSVKRCRNLDVDDLEVSFTGRGGAWRAGAFVEGRQILDAVLIANEAIDSVLKNNENEIMCKLDIEKAYDNVDWSFLLTVMQKMGFGEKWVGWIKWCISTASFSVLVNGTSKGFFQSSRGLRQGDLFSPYLFVIAIEAVSGLRINLEKSELILVGRVENIDDLALDFGCRVGSLPSTYLGLPLGAPFKSISVWDGVEEHFHKRLAM</sequence>
<dbReference type="PANTHER" id="PTHR33116">
    <property type="entry name" value="REVERSE TRANSCRIPTASE ZINC-BINDING DOMAIN-CONTAINING PROTEIN-RELATED-RELATED"/>
    <property type="match status" value="1"/>
</dbReference>
<protein>
    <recommendedName>
        <fullName evidence="1">Reverse transcriptase domain-containing protein</fullName>
    </recommendedName>
</protein>
<proteinExistence type="predicted"/>